<sequence>MSSLPDHGIPKSATRKTKKYLSAIAFMLESKSLYRPRLAR</sequence>
<dbReference type="AlphaFoldDB" id="A0A1M6MT90"/>
<accession>A0A1M6MT90</accession>
<dbReference type="EMBL" id="FQZM01000083">
    <property type="protein sequence ID" value="SHJ86632.1"/>
    <property type="molecule type" value="Genomic_DNA"/>
</dbReference>
<proteinExistence type="predicted"/>
<evidence type="ECO:0000313" key="2">
    <source>
        <dbReference type="Proteomes" id="UP000184529"/>
    </source>
</evidence>
<dbReference type="Proteomes" id="UP000184529">
    <property type="component" value="Unassembled WGS sequence"/>
</dbReference>
<protein>
    <submittedName>
        <fullName evidence="1">Uncharacterized protein</fullName>
    </submittedName>
</protein>
<reference evidence="2" key="1">
    <citation type="submission" date="2016-11" db="EMBL/GenBank/DDBJ databases">
        <authorList>
            <person name="Varghese N."/>
            <person name="Submissions S."/>
        </authorList>
    </citation>
    <scope>NUCLEOTIDE SEQUENCE [LARGE SCALE GENOMIC DNA]</scope>
    <source>
        <strain evidence="2">DSM 16057</strain>
    </source>
</reference>
<name>A0A1M6MT90_9FIRM</name>
<evidence type="ECO:0000313" key="1">
    <source>
        <dbReference type="EMBL" id="SHJ86632.1"/>
    </source>
</evidence>
<keyword evidence="2" id="KW-1185">Reference proteome</keyword>
<feature type="non-terminal residue" evidence="1">
    <location>
        <position position="40"/>
    </location>
</feature>
<gene>
    <name evidence="1" type="ORF">SAMN02745219_03522</name>
</gene>
<organism evidence="1 2">
    <name type="scientific">Desulfofundulus thermosubterraneus DSM 16057</name>
    <dbReference type="NCBI Taxonomy" id="1121432"/>
    <lineage>
        <taxon>Bacteria</taxon>
        <taxon>Bacillati</taxon>
        <taxon>Bacillota</taxon>
        <taxon>Clostridia</taxon>
        <taxon>Eubacteriales</taxon>
        <taxon>Peptococcaceae</taxon>
        <taxon>Desulfofundulus</taxon>
    </lineage>
</organism>